<evidence type="ECO:0000313" key="7">
    <source>
        <dbReference type="EMBL" id="KAL2826878.1"/>
    </source>
</evidence>
<dbReference type="PANTHER" id="PTHR42973:SF25">
    <property type="entry name" value="PHOSPHOMEVALONATE KINASE"/>
    <property type="match status" value="1"/>
</dbReference>
<dbReference type="Pfam" id="PF01565">
    <property type="entry name" value="FAD_binding_4"/>
    <property type="match status" value="1"/>
</dbReference>
<feature type="compositionally biased region" description="Basic and acidic residues" evidence="5">
    <location>
        <begin position="889"/>
        <end position="914"/>
    </location>
</feature>
<dbReference type="InterPro" id="IPR036318">
    <property type="entry name" value="FAD-bd_PCMH-like_sf"/>
</dbReference>
<accession>A0ABR4IGJ7</accession>
<evidence type="ECO:0000256" key="1">
    <source>
        <dbReference type="ARBA" id="ARBA00005466"/>
    </source>
</evidence>
<comment type="similarity">
    <text evidence="1">Belongs to the oxygen-dependent FAD-linked oxidoreductase family.</text>
</comment>
<name>A0ABR4IGJ7_9EURO</name>
<keyword evidence="4" id="KW-0560">Oxidoreductase</keyword>
<evidence type="ECO:0000256" key="5">
    <source>
        <dbReference type="SAM" id="MobiDB-lite"/>
    </source>
</evidence>
<sequence length="1144" mass="124842">MATLDSLKWALRQKATAAVSSSKQPLSDTQYSAGFDLLLRGSGWTTYQDFIVPQLSQLLVPLFNSRIQISVLEIGPGPRSVLGYLPVHLRQKITRYAAFEPNNLFATRLEEWLCFTSEAKSPLPCLESPPDIHRTPFVLSSNTRSDEKFNVVLFCHSMYGMNPKAGFIERALEMLVTQPGGGMVVVFHRDGTLHIDGLVCHRTASFPTGVVRVADDDEALDCLCPFIAGFVMQDVEADKAMRVEWREVCRALSYHEEAHPGHLFYSSPNVMAAFTKYATTLPELTAQVPLVMGDRAVKSREARLHHPASIVRPTEVRHVQQCVKWALKHGVGLTILGGGHSGHCLWPNVVSVDMGAFNKIHILTAGEDGESDPLVVAETGCNTGDIVRKAMVAGVTVPLGSRPSVGAGLWLQGGIGHLARMYGLTCDAIVGAVVVSVDSGQVLCAGHVPTKHRPAGAVRPENDHDLLWAIKGAGTNVGIVVSVTLKAYVAPTYLTRNWIVPLSDNVEARLRLSEFDEFVASKLPRNGSADAYLYWDKGQLHLGVTMFQSITTSLTFETPIPMPGSVGKFQWPGDNVKAVDSVGMFEAEMYMSGMHGGHGGGKTSSFKRCLFLKRIGAVNIASILITAVGTRPSPLCYLHLLQGGGAVGDVAADATAFGCRDWDFACVVTGVWPRDQDGTEVARAAVRWVYNVASNLLPLCSGVYGADLGPDPRDVPLAAKAFGPNRPRLARLKHSLDPRNVLAYACPLPKAPLEQKLIILVTGESCAGKDYCADIWVSVLTTCTEKSLTARAVSISDATKQEYAAATGADLNRLLRDRTYKEQHRPALTAFFQDQVRYRPRLPEEHFLNVVYGVVDVDVLLITGMRDEAPVAAFSHLVPDSRLLEVHVKASEKTRRTRRGDDNEHNKDNHKDRSNATALNYRPSLIFDNDSAGTEPVERLAEQYLLPLFDKDLQRLANMVRPVPDFPRPGIEFRHVLDISQQPGGLSLCTSLLQTHFTGDWAKIDVIACCEAGGFVYASALALRVDIRLALIREAGKLPPPTVSILKSTSHISSLESNDSKEKRIEMDRDLILRGASVMVVDDVLATGETLCAVLQLLDEVGIGTEDVSVMVVAEFPVHRGRELLRQRGFAKVNIQSLLVFGGA</sequence>
<dbReference type="Gene3D" id="3.40.50.300">
    <property type="entry name" value="P-loop containing nucleotide triphosphate hydrolases"/>
    <property type="match status" value="1"/>
</dbReference>
<protein>
    <recommendedName>
        <fullName evidence="6">FAD-binding PCMH-type domain-containing protein</fullName>
    </recommendedName>
</protein>
<dbReference type="Gene3D" id="3.30.465.10">
    <property type="match status" value="1"/>
</dbReference>
<dbReference type="Gene3D" id="3.40.50.2020">
    <property type="match status" value="1"/>
</dbReference>
<dbReference type="InterPro" id="IPR016169">
    <property type="entry name" value="FAD-bd_PCMH_sub2"/>
</dbReference>
<keyword evidence="2" id="KW-0285">Flavoprotein</keyword>
<dbReference type="InterPro" id="IPR027417">
    <property type="entry name" value="P-loop_NTPase"/>
</dbReference>
<dbReference type="PROSITE" id="PS51387">
    <property type="entry name" value="FAD_PCMH"/>
    <property type="match status" value="1"/>
</dbReference>
<feature type="domain" description="FAD-binding PCMH-type" evidence="6">
    <location>
        <begin position="303"/>
        <end position="490"/>
    </location>
</feature>
<feature type="region of interest" description="Disordered" evidence="5">
    <location>
        <begin position="889"/>
        <end position="915"/>
    </location>
</feature>
<organism evidence="7 8">
    <name type="scientific">Aspergillus cavernicola</name>
    <dbReference type="NCBI Taxonomy" id="176166"/>
    <lineage>
        <taxon>Eukaryota</taxon>
        <taxon>Fungi</taxon>
        <taxon>Dikarya</taxon>
        <taxon>Ascomycota</taxon>
        <taxon>Pezizomycotina</taxon>
        <taxon>Eurotiomycetes</taxon>
        <taxon>Eurotiomycetidae</taxon>
        <taxon>Eurotiales</taxon>
        <taxon>Aspergillaceae</taxon>
        <taxon>Aspergillus</taxon>
        <taxon>Aspergillus subgen. Nidulantes</taxon>
    </lineage>
</organism>
<dbReference type="InterPro" id="IPR016166">
    <property type="entry name" value="FAD-bd_PCMH"/>
</dbReference>
<dbReference type="InterPro" id="IPR029063">
    <property type="entry name" value="SAM-dependent_MTases_sf"/>
</dbReference>
<dbReference type="Pfam" id="PF00156">
    <property type="entry name" value="Pribosyltran"/>
    <property type="match status" value="1"/>
</dbReference>
<evidence type="ECO:0000313" key="8">
    <source>
        <dbReference type="Proteomes" id="UP001610335"/>
    </source>
</evidence>
<dbReference type="InterPro" id="IPR006094">
    <property type="entry name" value="Oxid_FAD_bind_N"/>
</dbReference>
<keyword evidence="3" id="KW-0274">FAD</keyword>
<evidence type="ECO:0000256" key="2">
    <source>
        <dbReference type="ARBA" id="ARBA00022630"/>
    </source>
</evidence>
<dbReference type="Gene3D" id="3.40.462.20">
    <property type="match status" value="1"/>
</dbReference>
<comment type="caution">
    <text evidence="7">The sequence shown here is derived from an EMBL/GenBank/DDBJ whole genome shotgun (WGS) entry which is preliminary data.</text>
</comment>
<dbReference type="InterPro" id="IPR050416">
    <property type="entry name" value="FAD-linked_Oxidoreductase"/>
</dbReference>
<dbReference type="Pfam" id="PF04275">
    <property type="entry name" value="P-mevalo_kinase"/>
    <property type="match status" value="1"/>
</dbReference>
<dbReference type="SUPFAM" id="SSF56176">
    <property type="entry name" value="FAD-binding/transporter-associated domain-like"/>
    <property type="match status" value="1"/>
</dbReference>
<dbReference type="Proteomes" id="UP001610335">
    <property type="component" value="Unassembled WGS sequence"/>
</dbReference>
<dbReference type="CDD" id="cd06223">
    <property type="entry name" value="PRTases_typeI"/>
    <property type="match status" value="1"/>
</dbReference>
<evidence type="ECO:0000256" key="4">
    <source>
        <dbReference type="ARBA" id="ARBA00023002"/>
    </source>
</evidence>
<keyword evidence="8" id="KW-1185">Reference proteome</keyword>
<dbReference type="SUPFAM" id="SSF53271">
    <property type="entry name" value="PRTase-like"/>
    <property type="match status" value="1"/>
</dbReference>
<dbReference type="InterPro" id="IPR005919">
    <property type="entry name" value="Pmev_kin_anim"/>
</dbReference>
<proteinExistence type="inferred from homology"/>
<dbReference type="InterPro" id="IPR000836">
    <property type="entry name" value="PRTase_dom"/>
</dbReference>
<dbReference type="Gene3D" id="3.40.50.150">
    <property type="entry name" value="Vaccinia Virus protein VP39"/>
    <property type="match status" value="1"/>
</dbReference>
<dbReference type="PANTHER" id="PTHR42973">
    <property type="entry name" value="BINDING OXIDOREDUCTASE, PUTATIVE (AFU_ORTHOLOGUE AFUA_1G17690)-RELATED"/>
    <property type="match status" value="1"/>
</dbReference>
<dbReference type="EMBL" id="JBFXLS010000028">
    <property type="protein sequence ID" value="KAL2826878.1"/>
    <property type="molecule type" value="Genomic_DNA"/>
</dbReference>
<dbReference type="InterPro" id="IPR029057">
    <property type="entry name" value="PRTase-like"/>
</dbReference>
<reference evidence="7 8" key="1">
    <citation type="submission" date="2024-07" db="EMBL/GenBank/DDBJ databases">
        <title>Section-level genome sequencing and comparative genomics of Aspergillus sections Usti and Cavernicolus.</title>
        <authorList>
            <consortium name="Lawrence Berkeley National Laboratory"/>
            <person name="Nybo J.L."/>
            <person name="Vesth T.C."/>
            <person name="Theobald S."/>
            <person name="Frisvad J.C."/>
            <person name="Larsen T.O."/>
            <person name="Kjaerboelling I."/>
            <person name="Rothschild-Mancinelli K."/>
            <person name="Lyhne E.K."/>
            <person name="Kogle M.E."/>
            <person name="Barry K."/>
            <person name="Clum A."/>
            <person name="Na H."/>
            <person name="Ledsgaard L."/>
            <person name="Lin J."/>
            <person name="Lipzen A."/>
            <person name="Kuo A."/>
            <person name="Riley R."/>
            <person name="Mondo S."/>
            <person name="LaButti K."/>
            <person name="Haridas S."/>
            <person name="Pangalinan J."/>
            <person name="Salamov A.A."/>
            <person name="Simmons B.A."/>
            <person name="Magnuson J.K."/>
            <person name="Chen J."/>
            <person name="Drula E."/>
            <person name="Henrissat B."/>
            <person name="Wiebenga A."/>
            <person name="Lubbers R.J."/>
            <person name="Gomes A.C."/>
            <person name="Makela M.R."/>
            <person name="Stajich J."/>
            <person name="Grigoriev I.V."/>
            <person name="Mortensen U.H."/>
            <person name="De vries R.P."/>
            <person name="Baker S.E."/>
            <person name="Andersen M.R."/>
        </authorList>
    </citation>
    <scope>NUCLEOTIDE SEQUENCE [LARGE SCALE GENOMIC DNA]</scope>
    <source>
        <strain evidence="7 8">CBS 600.67</strain>
    </source>
</reference>
<evidence type="ECO:0000256" key="3">
    <source>
        <dbReference type="ARBA" id="ARBA00022827"/>
    </source>
</evidence>
<gene>
    <name evidence="7" type="ORF">BDW59DRAFT_144880</name>
</gene>
<evidence type="ECO:0000259" key="6">
    <source>
        <dbReference type="PROSITE" id="PS51387"/>
    </source>
</evidence>